<dbReference type="RefSeq" id="WP_009161263.1">
    <property type="nucleotide sequence ID" value="NZ_KB290963.1"/>
</dbReference>
<dbReference type="AlphaFoldDB" id="L1N094"/>
<dbReference type="PATRIC" id="fig|1127699.3.peg.2204"/>
<proteinExistence type="predicted"/>
<organism evidence="1 2">
    <name type="scientific">Hoylesella saccharolytica F0055</name>
    <dbReference type="NCBI Taxonomy" id="1127699"/>
    <lineage>
        <taxon>Bacteria</taxon>
        <taxon>Pseudomonadati</taxon>
        <taxon>Bacteroidota</taxon>
        <taxon>Bacteroidia</taxon>
        <taxon>Bacteroidales</taxon>
        <taxon>Prevotellaceae</taxon>
        <taxon>Hoylesella</taxon>
    </lineage>
</organism>
<dbReference type="Proteomes" id="UP000010433">
    <property type="component" value="Unassembled WGS sequence"/>
</dbReference>
<dbReference type="EMBL" id="AMEP01000154">
    <property type="protein sequence ID" value="EKX96669.1"/>
    <property type="molecule type" value="Genomic_DNA"/>
</dbReference>
<evidence type="ECO:0000313" key="1">
    <source>
        <dbReference type="EMBL" id="EKX96669.1"/>
    </source>
</evidence>
<protein>
    <submittedName>
        <fullName evidence="1">Uncharacterized protein</fullName>
    </submittedName>
</protein>
<keyword evidence="2" id="KW-1185">Reference proteome</keyword>
<sequence>MELVEILHRLSAAQSSKEIESLLQQTTIALLSHYKVSTHGLSLYPIELESYFFKQAIYEDPYVHSNALQMNHFGELYVHRRGKEADSPYKMDNRVCVGISLSTDNTYYYSALIRSAVFSDGTMVFGPNNVLMYLMRRVNAQEQLLAPSFFDTRHAGTFLLGGLFHTIEGRKVLQPATAAEDPRDKACIFCSSRVGLGDENPAFRDAQLRTVIGKLSKEYAFKEKTLLLNNYLQTHHLTGEEAQKEMKRLRA</sequence>
<dbReference type="STRING" id="1127699.HMPREF9151_02403"/>
<accession>L1N094</accession>
<gene>
    <name evidence="1" type="ORF">HMPREF9151_02403</name>
</gene>
<dbReference type="HOGENOM" id="CLU_1131833_0_0_10"/>
<name>L1N094_9BACT</name>
<evidence type="ECO:0000313" key="2">
    <source>
        <dbReference type="Proteomes" id="UP000010433"/>
    </source>
</evidence>
<dbReference type="OrthoDB" id="1082290at2"/>
<reference evidence="1 2" key="1">
    <citation type="submission" date="2012-05" db="EMBL/GenBank/DDBJ databases">
        <authorList>
            <person name="Weinstock G."/>
            <person name="Sodergren E."/>
            <person name="Lobos E.A."/>
            <person name="Fulton L."/>
            <person name="Fulton R."/>
            <person name="Courtney L."/>
            <person name="Fronick C."/>
            <person name="O'Laughlin M."/>
            <person name="Godfrey J."/>
            <person name="Wilson R.M."/>
            <person name="Miner T."/>
            <person name="Farmer C."/>
            <person name="Delehaunty K."/>
            <person name="Cordes M."/>
            <person name="Minx P."/>
            <person name="Tomlinson C."/>
            <person name="Chen J."/>
            <person name="Wollam A."/>
            <person name="Pepin K.H."/>
            <person name="Bhonagiri V."/>
            <person name="Zhang X."/>
            <person name="Suruliraj S."/>
            <person name="Warren W."/>
            <person name="Mitreva M."/>
            <person name="Mardis E.R."/>
            <person name="Wilson R.K."/>
        </authorList>
    </citation>
    <scope>NUCLEOTIDE SEQUENCE [LARGE SCALE GENOMIC DNA]</scope>
    <source>
        <strain evidence="1 2">F0055</strain>
    </source>
</reference>
<comment type="caution">
    <text evidence="1">The sequence shown here is derived from an EMBL/GenBank/DDBJ whole genome shotgun (WGS) entry which is preliminary data.</text>
</comment>